<dbReference type="AlphaFoldDB" id="A0A2W4ZV31"/>
<feature type="coiled-coil region" evidence="1">
    <location>
        <begin position="123"/>
        <end position="150"/>
    </location>
</feature>
<evidence type="ECO:0000313" key="3">
    <source>
        <dbReference type="Proteomes" id="UP000249557"/>
    </source>
</evidence>
<reference evidence="2 3" key="1">
    <citation type="submission" date="2017-08" db="EMBL/GenBank/DDBJ databases">
        <title>Infants hospitalized years apart are colonized by the same room-sourced microbial strains.</title>
        <authorList>
            <person name="Brooks B."/>
            <person name="Olm M.R."/>
            <person name="Firek B.A."/>
            <person name="Baker R."/>
            <person name="Thomas B.C."/>
            <person name="Morowitz M.J."/>
            <person name="Banfield J.F."/>
        </authorList>
    </citation>
    <scope>NUCLEOTIDE SEQUENCE [LARGE SCALE GENOMIC DNA]</scope>
    <source>
        <strain evidence="2">S2_018_000_R2_104</strain>
    </source>
</reference>
<organism evidence="2 3">
    <name type="scientific">Micavibrio aeruginosavorus</name>
    <dbReference type="NCBI Taxonomy" id="349221"/>
    <lineage>
        <taxon>Bacteria</taxon>
        <taxon>Pseudomonadati</taxon>
        <taxon>Bdellovibrionota</taxon>
        <taxon>Bdellovibrionia</taxon>
        <taxon>Bdellovibrionales</taxon>
        <taxon>Pseudobdellovibrionaceae</taxon>
        <taxon>Micavibrio</taxon>
    </lineage>
</organism>
<dbReference type="EMBL" id="QFNK01000185">
    <property type="protein sequence ID" value="PZO84129.1"/>
    <property type="molecule type" value="Genomic_DNA"/>
</dbReference>
<dbReference type="Pfam" id="PF13148">
    <property type="entry name" value="DUF3987"/>
    <property type="match status" value="1"/>
</dbReference>
<dbReference type="Proteomes" id="UP000249557">
    <property type="component" value="Unassembled WGS sequence"/>
</dbReference>
<evidence type="ECO:0008006" key="4">
    <source>
        <dbReference type="Google" id="ProtNLM"/>
    </source>
</evidence>
<name>A0A2W4ZV31_9BACT</name>
<dbReference type="InterPro" id="IPR025048">
    <property type="entry name" value="DUF3987"/>
</dbReference>
<accession>A0A2W4ZV31</accession>
<protein>
    <recommendedName>
        <fullName evidence="4">DUF3987 domain-containing protein</fullName>
    </recommendedName>
</protein>
<feature type="non-terminal residue" evidence="2">
    <location>
        <position position="409"/>
    </location>
</feature>
<gene>
    <name evidence="2" type="ORF">DI626_08520</name>
</gene>
<evidence type="ECO:0000313" key="2">
    <source>
        <dbReference type="EMBL" id="PZO84129.1"/>
    </source>
</evidence>
<proteinExistence type="predicted"/>
<comment type="caution">
    <text evidence="2">The sequence shown here is derived from an EMBL/GenBank/DDBJ whole genome shotgun (WGS) entry which is preliminary data.</text>
</comment>
<sequence length="409" mass="44605">MTFDNISALEAAWEEQENGHQPLPLMRHVPPETPIPIDALGGVLRDTIVAIHDKIGAPMATCLQSVLGVATLATQAHVNVLMPTKQERPVSNFFMTISESGERKSSADSEAMKPVRMWENELRQQYERDLPNYRDELQAWEAARAKAQGKGNGGNAQAIKNALQAIGPEPQPPLHPNLTCDDFTIEGLYLSLSTGQASQGVFSSEGGQFYGGHGMNKDNRLKTATALSSLWDGEPVRRTRKGDGVSSMPDRRVSVHLMMQPTVARLAFGDPVLTGQGFMSRQLAVMPDPLAGTRLWKEPKPESLVALDAYTQHVLGILSQPYPLRQGKVNELAPRSLPLSNAAVSEWKAFYNAVEKESGSGGRYERIRGLANKLGEHAIRLAGVLTLFDDLNAGDVPLEKMQAGIALAW</sequence>
<keyword evidence="1" id="KW-0175">Coiled coil</keyword>
<evidence type="ECO:0000256" key="1">
    <source>
        <dbReference type="SAM" id="Coils"/>
    </source>
</evidence>